<dbReference type="AlphaFoldDB" id="A0A2A5TA93"/>
<keyword evidence="3" id="KW-1185">Reference proteome</keyword>
<dbReference type="InterPro" id="IPR006175">
    <property type="entry name" value="YjgF/YER057c/UK114"/>
</dbReference>
<dbReference type="EMBL" id="CP029487">
    <property type="protein sequence ID" value="QCT70622.1"/>
    <property type="molecule type" value="Genomic_DNA"/>
</dbReference>
<reference evidence="2 3" key="1">
    <citation type="submission" date="2018-05" db="EMBL/GenBank/DDBJ databases">
        <title>Genome comparison of Eubacterium sp.</title>
        <authorList>
            <person name="Feng Y."/>
            <person name="Sanchez-Andrea I."/>
            <person name="Stams A.J.M."/>
            <person name="De Vos W.M."/>
        </authorList>
    </citation>
    <scope>NUCLEOTIDE SEQUENCE [LARGE SCALE GENOMIC DNA]</scope>
    <source>
        <strain evidence="2 3">YI</strain>
    </source>
</reference>
<dbReference type="Gene3D" id="3.30.1330.40">
    <property type="entry name" value="RutC-like"/>
    <property type="match status" value="1"/>
</dbReference>
<dbReference type="KEGG" id="emt:CPZ25_004545"/>
<dbReference type="PANTHER" id="PTHR11803">
    <property type="entry name" value="2-IMINOBUTANOATE/2-IMINOPROPANOATE DEAMINASE RIDA"/>
    <property type="match status" value="1"/>
</dbReference>
<dbReference type="Pfam" id="PF01042">
    <property type="entry name" value="Ribonuc_L-PSP"/>
    <property type="match status" value="1"/>
</dbReference>
<proteinExistence type="inferred from homology"/>
<dbReference type="SUPFAM" id="SSF55298">
    <property type="entry name" value="YjgF-like"/>
    <property type="match status" value="1"/>
</dbReference>
<name>A0A2A5TA93_EUBML</name>
<dbReference type="InterPro" id="IPR035959">
    <property type="entry name" value="RutC-like_sf"/>
</dbReference>
<dbReference type="GO" id="GO:0005829">
    <property type="term" value="C:cytosol"/>
    <property type="evidence" value="ECO:0007669"/>
    <property type="project" value="TreeGrafter"/>
</dbReference>
<dbReference type="NCBIfam" id="TIGR00004">
    <property type="entry name" value="Rid family detoxifying hydrolase"/>
    <property type="match status" value="1"/>
</dbReference>
<dbReference type="Proteomes" id="UP000218387">
    <property type="component" value="Chromosome"/>
</dbReference>
<dbReference type="PANTHER" id="PTHR11803:SF39">
    <property type="entry name" value="2-IMINOBUTANOATE_2-IMINOPROPANOATE DEAMINASE"/>
    <property type="match status" value="1"/>
</dbReference>
<organism evidence="2 3">
    <name type="scientific">Eubacterium maltosivorans</name>
    <dbReference type="NCBI Taxonomy" id="2041044"/>
    <lineage>
        <taxon>Bacteria</taxon>
        <taxon>Bacillati</taxon>
        <taxon>Bacillota</taxon>
        <taxon>Clostridia</taxon>
        <taxon>Eubacteriales</taxon>
        <taxon>Eubacteriaceae</taxon>
        <taxon>Eubacterium</taxon>
    </lineage>
</organism>
<dbReference type="RefSeq" id="WP_096919710.1">
    <property type="nucleotide sequence ID" value="NZ_CP029487.1"/>
</dbReference>
<dbReference type="FunFam" id="3.30.1330.40:FF:000001">
    <property type="entry name" value="L-PSP family endoribonuclease"/>
    <property type="match status" value="1"/>
</dbReference>
<comment type="similarity">
    <text evidence="1">Belongs to the RutC family.</text>
</comment>
<evidence type="ECO:0000256" key="1">
    <source>
        <dbReference type="ARBA" id="ARBA00010552"/>
    </source>
</evidence>
<evidence type="ECO:0000313" key="2">
    <source>
        <dbReference type="EMBL" id="QCT70622.1"/>
    </source>
</evidence>
<dbReference type="GO" id="GO:0019239">
    <property type="term" value="F:deaminase activity"/>
    <property type="evidence" value="ECO:0007669"/>
    <property type="project" value="TreeGrafter"/>
</dbReference>
<dbReference type="InterPro" id="IPR006056">
    <property type="entry name" value="RidA"/>
</dbReference>
<sequence>MSKTVINAAKAPAAVGPYSHANAAGDTIYISGQLGLDPETGVLAEGVEDQAKTGFENLKTILSEAGVSFENVVKTTVFLTDMNDFATVNDLYAQYFTGDYPARSCVQVAALPKGASFEIEAIAAK</sequence>
<evidence type="ECO:0000313" key="3">
    <source>
        <dbReference type="Proteomes" id="UP000218387"/>
    </source>
</evidence>
<gene>
    <name evidence="2" type="ORF">CPZ25_004545</name>
</gene>
<accession>A0A2A5TA93</accession>
<dbReference type="CDD" id="cd00448">
    <property type="entry name" value="YjgF_YER057c_UK114_family"/>
    <property type="match status" value="1"/>
</dbReference>
<protein>
    <submittedName>
        <fullName evidence="2">RidA family protein</fullName>
    </submittedName>
</protein>